<proteinExistence type="predicted"/>
<dbReference type="AlphaFoldDB" id="A0AAN9TBG4"/>
<evidence type="ECO:0000313" key="3">
    <source>
        <dbReference type="EMBL" id="KAK7580785.1"/>
    </source>
</evidence>
<organism evidence="3 4">
    <name type="scientific">Parthenolecanium corni</name>
    <dbReference type="NCBI Taxonomy" id="536013"/>
    <lineage>
        <taxon>Eukaryota</taxon>
        <taxon>Metazoa</taxon>
        <taxon>Ecdysozoa</taxon>
        <taxon>Arthropoda</taxon>
        <taxon>Hexapoda</taxon>
        <taxon>Insecta</taxon>
        <taxon>Pterygota</taxon>
        <taxon>Neoptera</taxon>
        <taxon>Paraneoptera</taxon>
        <taxon>Hemiptera</taxon>
        <taxon>Sternorrhyncha</taxon>
        <taxon>Coccoidea</taxon>
        <taxon>Coccidae</taxon>
        <taxon>Parthenolecanium</taxon>
    </lineage>
</organism>
<feature type="region of interest" description="Disordered" evidence="1">
    <location>
        <begin position="185"/>
        <end position="216"/>
    </location>
</feature>
<evidence type="ECO:0000313" key="4">
    <source>
        <dbReference type="Proteomes" id="UP001367676"/>
    </source>
</evidence>
<gene>
    <name evidence="3" type="ORF">V9T40_001414</name>
</gene>
<evidence type="ECO:0000256" key="2">
    <source>
        <dbReference type="SAM" id="SignalP"/>
    </source>
</evidence>
<dbReference type="Proteomes" id="UP001367676">
    <property type="component" value="Unassembled WGS sequence"/>
</dbReference>
<keyword evidence="4" id="KW-1185">Reference proteome</keyword>
<feature type="signal peptide" evidence="2">
    <location>
        <begin position="1"/>
        <end position="22"/>
    </location>
</feature>
<sequence length="308" mass="34883">MFKVYLRTCLYILALSVWLVSSKNVTRVNSTANLSTSTIKSPLQPQAKEAFEEYEGGDRELLFDNFKIYEDGDNIEKGIRKLDTSVENGGGEKLEAEVVKNDKPLASNSTATVSPKTSEVTTKLPLLQPAETKVERRLDGDVLNTDSEEQTIIFEDSEVENRKPNVSGTLVTKLIPEILKYNGRMVLPSSEEQPDPDHRRGPKTASVKESGSVVQKLTPRRVRHESHNRVKFVAAPTSKSSFQLSNISRLEEIFDLYNPYRLLEIWNDNEELEALTPECRSQMHMYLVALRAGQSWAIKSESLFYLVW</sequence>
<reference evidence="3 4" key="1">
    <citation type="submission" date="2024-03" db="EMBL/GenBank/DDBJ databases">
        <title>Adaptation during the transition from Ophiocordyceps entomopathogen to insect associate is accompanied by gene loss and intensified selection.</title>
        <authorList>
            <person name="Ward C.M."/>
            <person name="Onetto C.A."/>
            <person name="Borneman A.R."/>
        </authorList>
    </citation>
    <scope>NUCLEOTIDE SEQUENCE [LARGE SCALE GENOMIC DNA]</scope>
    <source>
        <strain evidence="3">AWRI1</strain>
        <tissue evidence="3">Single Adult Female</tissue>
    </source>
</reference>
<feature type="chain" id="PRO_5042914946" evidence="2">
    <location>
        <begin position="23"/>
        <end position="308"/>
    </location>
</feature>
<evidence type="ECO:0000256" key="1">
    <source>
        <dbReference type="SAM" id="MobiDB-lite"/>
    </source>
</evidence>
<accession>A0AAN9TBG4</accession>
<dbReference type="EMBL" id="JBBCAQ010000034">
    <property type="protein sequence ID" value="KAK7580785.1"/>
    <property type="molecule type" value="Genomic_DNA"/>
</dbReference>
<comment type="caution">
    <text evidence="3">The sequence shown here is derived from an EMBL/GenBank/DDBJ whole genome shotgun (WGS) entry which is preliminary data.</text>
</comment>
<name>A0AAN9TBG4_9HEMI</name>
<protein>
    <submittedName>
        <fullName evidence="3">Uncharacterized protein</fullName>
    </submittedName>
</protein>
<keyword evidence="2" id="KW-0732">Signal</keyword>